<organism evidence="2 3">
    <name type="scientific">Punica granatum</name>
    <name type="common">Pomegranate</name>
    <dbReference type="NCBI Taxonomy" id="22663"/>
    <lineage>
        <taxon>Eukaryota</taxon>
        <taxon>Viridiplantae</taxon>
        <taxon>Streptophyta</taxon>
        <taxon>Embryophyta</taxon>
        <taxon>Tracheophyta</taxon>
        <taxon>Spermatophyta</taxon>
        <taxon>Magnoliopsida</taxon>
        <taxon>eudicotyledons</taxon>
        <taxon>Gunneridae</taxon>
        <taxon>Pentapetalae</taxon>
        <taxon>rosids</taxon>
        <taxon>malvids</taxon>
        <taxon>Myrtales</taxon>
        <taxon>Lythraceae</taxon>
        <taxon>Punica</taxon>
    </lineage>
</organism>
<feature type="compositionally biased region" description="Polar residues" evidence="1">
    <location>
        <begin position="187"/>
        <end position="198"/>
    </location>
</feature>
<gene>
    <name evidence="2" type="ORF">CRG98_029441</name>
</gene>
<feature type="region of interest" description="Disordered" evidence="1">
    <location>
        <begin position="99"/>
        <end position="151"/>
    </location>
</feature>
<evidence type="ECO:0000313" key="3">
    <source>
        <dbReference type="Proteomes" id="UP000233551"/>
    </source>
</evidence>
<proteinExistence type="predicted"/>
<reference evidence="2 3" key="1">
    <citation type="submission" date="2017-11" db="EMBL/GenBank/DDBJ databases">
        <title>De-novo sequencing of pomegranate (Punica granatum L.) genome.</title>
        <authorList>
            <person name="Akparov Z."/>
            <person name="Amiraslanov A."/>
            <person name="Hajiyeva S."/>
            <person name="Abbasov M."/>
            <person name="Kaur K."/>
            <person name="Hamwieh A."/>
            <person name="Solovyev V."/>
            <person name="Salamov A."/>
            <person name="Braich B."/>
            <person name="Kosarev P."/>
            <person name="Mahmoud A."/>
            <person name="Hajiyev E."/>
            <person name="Babayeva S."/>
            <person name="Izzatullayeva V."/>
            <person name="Mammadov A."/>
            <person name="Mammadov A."/>
            <person name="Sharifova S."/>
            <person name="Ojaghi J."/>
            <person name="Eynullazada K."/>
            <person name="Bayramov B."/>
            <person name="Abdulazimova A."/>
            <person name="Shahmuradov I."/>
        </authorList>
    </citation>
    <scope>NUCLEOTIDE SEQUENCE [LARGE SCALE GENOMIC DNA]</scope>
    <source>
        <strain evidence="3">cv. AG2017</strain>
        <tissue evidence="2">Leaf</tissue>
    </source>
</reference>
<keyword evidence="3" id="KW-1185">Reference proteome</keyword>
<feature type="region of interest" description="Disordered" evidence="1">
    <location>
        <begin position="1"/>
        <end position="37"/>
    </location>
</feature>
<feature type="compositionally biased region" description="Low complexity" evidence="1">
    <location>
        <begin position="123"/>
        <end position="142"/>
    </location>
</feature>
<dbReference type="Proteomes" id="UP000233551">
    <property type="component" value="Unassembled WGS sequence"/>
</dbReference>
<dbReference type="EMBL" id="PGOL01002143">
    <property type="protein sequence ID" value="PKI50117.1"/>
    <property type="molecule type" value="Genomic_DNA"/>
</dbReference>
<protein>
    <submittedName>
        <fullName evidence="2">Uncharacterized protein</fullName>
    </submittedName>
</protein>
<evidence type="ECO:0000313" key="2">
    <source>
        <dbReference type="EMBL" id="PKI50117.1"/>
    </source>
</evidence>
<dbReference type="AlphaFoldDB" id="A0A2I0J1J9"/>
<accession>A0A2I0J1J9</accession>
<comment type="caution">
    <text evidence="2">The sequence shown here is derived from an EMBL/GenBank/DDBJ whole genome shotgun (WGS) entry which is preliminary data.</text>
</comment>
<name>A0A2I0J1J9_PUNGR</name>
<feature type="region of interest" description="Disordered" evidence="1">
    <location>
        <begin position="165"/>
        <end position="198"/>
    </location>
</feature>
<sequence>MIELGKSLAEKTRKPRQKPKISLNPDRPEPHDAPPEYGVAQAVLVAVSHTLAAAPRGGNRCPRLLDSSPLPNFVFSDHPYLTGSASLLSIFAGPAQSIRPSPVQPRLPDSVQTTDPFSHATDSARNARPSSPNSPLRPSSPADSVQPLPLRGPTVFRGLALLCGPAPAPGPARPRSRLAPRGPVLCTVQTASGPVQSP</sequence>
<evidence type="ECO:0000256" key="1">
    <source>
        <dbReference type="SAM" id="MobiDB-lite"/>
    </source>
</evidence>